<dbReference type="Proteomes" id="UP000676336">
    <property type="component" value="Unassembled WGS sequence"/>
</dbReference>
<reference evidence="2" key="1">
    <citation type="submission" date="2021-02" db="EMBL/GenBank/DDBJ databases">
        <authorList>
            <person name="Nowell W R."/>
        </authorList>
    </citation>
    <scope>NUCLEOTIDE SEQUENCE</scope>
</reference>
<evidence type="ECO:0000313" key="2">
    <source>
        <dbReference type="EMBL" id="CAF4890989.1"/>
    </source>
</evidence>
<name>A0A8S3C6D4_9BILA</name>
<feature type="non-terminal residue" evidence="2">
    <location>
        <position position="58"/>
    </location>
</feature>
<accession>A0A8S3C6D4</accession>
<protein>
    <submittedName>
        <fullName evidence="2">Uncharacterized protein</fullName>
    </submittedName>
</protein>
<comment type="caution">
    <text evidence="2">The sequence shown here is derived from an EMBL/GenBank/DDBJ whole genome shotgun (WGS) entry which is preliminary data.</text>
</comment>
<dbReference type="AlphaFoldDB" id="A0A8S3C6D4"/>
<evidence type="ECO:0000313" key="1">
    <source>
        <dbReference type="EMBL" id="CAF4815726.1"/>
    </source>
</evidence>
<proteinExistence type="predicted"/>
<organism evidence="2 3">
    <name type="scientific">Rotaria magnacalcarata</name>
    <dbReference type="NCBI Taxonomy" id="392030"/>
    <lineage>
        <taxon>Eukaryota</taxon>
        <taxon>Metazoa</taxon>
        <taxon>Spiralia</taxon>
        <taxon>Gnathifera</taxon>
        <taxon>Rotifera</taxon>
        <taxon>Eurotatoria</taxon>
        <taxon>Bdelloidea</taxon>
        <taxon>Philodinida</taxon>
        <taxon>Philodinidae</taxon>
        <taxon>Rotaria</taxon>
    </lineage>
</organism>
<evidence type="ECO:0000313" key="3">
    <source>
        <dbReference type="Proteomes" id="UP000676336"/>
    </source>
</evidence>
<dbReference type="EMBL" id="CAJOBI010171525">
    <property type="protein sequence ID" value="CAF4890989.1"/>
    <property type="molecule type" value="Genomic_DNA"/>
</dbReference>
<dbReference type="Proteomes" id="UP000681967">
    <property type="component" value="Unassembled WGS sequence"/>
</dbReference>
<sequence>MCYYCHTLQYNPDAPVYQGFRCHDRSNLHSKVPMNQRIYDCGQSIIHIPPAPPANGIL</sequence>
<gene>
    <name evidence="1" type="ORF">BYL167_LOCUS48760</name>
    <name evidence="2" type="ORF">SMN809_LOCUS51273</name>
</gene>
<dbReference type="EMBL" id="CAJOBH010143404">
    <property type="protein sequence ID" value="CAF4815726.1"/>
    <property type="molecule type" value="Genomic_DNA"/>
</dbReference>